<dbReference type="Pfam" id="PF20499">
    <property type="entry name" value="DUF6729"/>
    <property type="match status" value="1"/>
</dbReference>
<name>A0A9N7YSF2_PLEPL</name>
<sequence length="132" mass="15510">MEADTLLSRLDPPWLDQARLLDLWWTPLGARLFYTQIPSAHTLFQCRFFLWAYRLLCSNCRRQLTGAGLYRTIRCVLDHLGWYFMGREYLECGWFCKRKYAAWAQDIVSQLDMAHQQWRSQGVAGGSHGHPP</sequence>
<comment type="caution">
    <text evidence="2">The sequence shown here is derived from an EMBL/GenBank/DDBJ whole genome shotgun (WGS) entry which is preliminary data.</text>
</comment>
<reference evidence="2" key="1">
    <citation type="submission" date="2020-03" db="EMBL/GenBank/DDBJ databases">
        <authorList>
            <person name="Weist P."/>
        </authorList>
    </citation>
    <scope>NUCLEOTIDE SEQUENCE</scope>
</reference>
<organism evidence="2 3">
    <name type="scientific">Pleuronectes platessa</name>
    <name type="common">European plaice</name>
    <dbReference type="NCBI Taxonomy" id="8262"/>
    <lineage>
        <taxon>Eukaryota</taxon>
        <taxon>Metazoa</taxon>
        <taxon>Chordata</taxon>
        <taxon>Craniata</taxon>
        <taxon>Vertebrata</taxon>
        <taxon>Euteleostomi</taxon>
        <taxon>Actinopterygii</taxon>
        <taxon>Neopterygii</taxon>
        <taxon>Teleostei</taxon>
        <taxon>Neoteleostei</taxon>
        <taxon>Acanthomorphata</taxon>
        <taxon>Carangaria</taxon>
        <taxon>Pleuronectiformes</taxon>
        <taxon>Pleuronectoidei</taxon>
        <taxon>Pleuronectidae</taxon>
        <taxon>Pleuronectes</taxon>
    </lineage>
</organism>
<evidence type="ECO:0000313" key="3">
    <source>
        <dbReference type="Proteomes" id="UP001153269"/>
    </source>
</evidence>
<evidence type="ECO:0000313" key="2">
    <source>
        <dbReference type="EMBL" id="CAB1435236.1"/>
    </source>
</evidence>
<dbReference type="Proteomes" id="UP001153269">
    <property type="component" value="Unassembled WGS sequence"/>
</dbReference>
<feature type="domain" description="DUF6729" evidence="1">
    <location>
        <begin position="20"/>
        <end position="117"/>
    </location>
</feature>
<protein>
    <recommendedName>
        <fullName evidence="1">DUF6729 domain-containing protein</fullName>
    </recommendedName>
</protein>
<dbReference type="PANTHER" id="PTHR24401:SF29">
    <property type="entry name" value="SI:CH211-243P7.3-RELATED"/>
    <property type="match status" value="1"/>
</dbReference>
<dbReference type="AlphaFoldDB" id="A0A9N7YSF2"/>
<evidence type="ECO:0000259" key="1">
    <source>
        <dbReference type="Pfam" id="PF20499"/>
    </source>
</evidence>
<dbReference type="InterPro" id="IPR046616">
    <property type="entry name" value="DUF6729"/>
</dbReference>
<gene>
    <name evidence="2" type="ORF">PLEPLA_LOCUS23325</name>
</gene>
<proteinExistence type="predicted"/>
<dbReference type="EMBL" id="CADEAL010001748">
    <property type="protein sequence ID" value="CAB1435236.1"/>
    <property type="molecule type" value="Genomic_DNA"/>
</dbReference>
<keyword evidence="3" id="KW-1185">Reference proteome</keyword>
<accession>A0A9N7YSF2</accession>
<dbReference type="PANTHER" id="PTHR24401">
    <property type="entry name" value="SI:CH211-243P7.3-RELATED"/>
    <property type="match status" value="1"/>
</dbReference>